<dbReference type="InterPro" id="IPR002939">
    <property type="entry name" value="DnaJ_C"/>
</dbReference>
<dbReference type="InterPro" id="IPR001623">
    <property type="entry name" value="DnaJ_domain"/>
</dbReference>
<dbReference type="SMART" id="SM00271">
    <property type="entry name" value="DnaJ"/>
    <property type="match status" value="1"/>
</dbReference>
<dbReference type="Pfam" id="PF00226">
    <property type="entry name" value="DnaJ"/>
    <property type="match status" value="1"/>
</dbReference>
<dbReference type="InterPro" id="IPR008971">
    <property type="entry name" value="HSP40/DnaJ_pept-bd"/>
</dbReference>
<dbReference type="PROSITE" id="PS50076">
    <property type="entry name" value="DNAJ_2"/>
    <property type="match status" value="1"/>
</dbReference>
<organism evidence="3 4">
    <name type="scientific">Saponaria officinalis</name>
    <name type="common">Common soapwort</name>
    <name type="synonym">Lychnis saponaria</name>
    <dbReference type="NCBI Taxonomy" id="3572"/>
    <lineage>
        <taxon>Eukaryota</taxon>
        <taxon>Viridiplantae</taxon>
        <taxon>Streptophyta</taxon>
        <taxon>Embryophyta</taxon>
        <taxon>Tracheophyta</taxon>
        <taxon>Spermatophyta</taxon>
        <taxon>Magnoliopsida</taxon>
        <taxon>eudicotyledons</taxon>
        <taxon>Gunneridae</taxon>
        <taxon>Pentapetalae</taxon>
        <taxon>Caryophyllales</taxon>
        <taxon>Caryophyllaceae</taxon>
        <taxon>Caryophylleae</taxon>
        <taxon>Saponaria</taxon>
    </lineage>
</organism>
<dbReference type="GO" id="GO:0051082">
    <property type="term" value="F:unfolded protein binding"/>
    <property type="evidence" value="ECO:0007669"/>
    <property type="project" value="InterPro"/>
</dbReference>
<dbReference type="Gene3D" id="1.10.287.110">
    <property type="entry name" value="DnaJ domain"/>
    <property type="match status" value="1"/>
</dbReference>
<dbReference type="CDD" id="cd10747">
    <property type="entry name" value="DnaJ_C"/>
    <property type="match status" value="1"/>
</dbReference>
<dbReference type="InterPro" id="IPR036869">
    <property type="entry name" value="J_dom_sf"/>
</dbReference>
<evidence type="ECO:0000313" key="4">
    <source>
        <dbReference type="Proteomes" id="UP001443914"/>
    </source>
</evidence>
<dbReference type="GO" id="GO:0005829">
    <property type="term" value="C:cytosol"/>
    <property type="evidence" value="ECO:0007669"/>
    <property type="project" value="TreeGrafter"/>
</dbReference>
<proteinExistence type="predicted"/>
<dbReference type="InterPro" id="IPR018253">
    <property type="entry name" value="DnaJ_domain_CS"/>
</dbReference>
<dbReference type="GO" id="GO:0006457">
    <property type="term" value="P:protein folding"/>
    <property type="evidence" value="ECO:0007669"/>
    <property type="project" value="InterPro"/>
</dbReference>
<dbReference type="SUPFAM" id="SSF49493">
    <property type="entry name" value="HSP40/DnaJ peptide-binding domain"/>
    <property type="match status" value="2"/>
</dbReference>
<sequence>MGMDYYNILKVSRTSGEEELRKTYKKLAMIWHPDRHPSGTKELAETKFKQICEAYDVLSDPTKRHIYDLYGEDGLKYDVCSPSAEDFVDDFFNGFGNENNCNEKNKRGDCYKGKAEAIENKLGCTLEELYKGSRRKMVVSRIVPDYSGKPSTVEEVLSIDIKPGWKSGTKITFLGKGNQESGLVPGDLIFIIDEKPHLTFKRDGNDLVITQKISLVEALTGLTLNLTTLDGRNVTVDVSDIIKPGHEIVVAGEGMPISKEPRKKGNLRIKFDVLFPTRISANQKADIKRVLTRSS</sequence>
<dbReference type="Gene3D" id="2.60.260.20">
    <property type="entry name" value="Urease metallochaperone UreE, N-terminal domain"/>
    <property type="match status" value="2"/>
</dbReference>
<evidence type="ECO:0000313" key="3">
    <source>
        <dbReference type="EMBL" id="KAK9675754.1"/>
    </source>
</evidence>
<dbReference type="PRINTS" id="PR00625">
    <property type="entry name" value="JDOMAIN"/>
</dbReference>
<accession>A0AAW1HIY1</accession>
<gene>
    <name evidence="3" type="ORF">RND81_11G028400</name>
</gene>
<dbReference type="CDD" id="cd06257">
    <property type="entry name" value="DnaJ"/>
    <property type="match status" value="1"/>
</dbReference>
<evidence type="ECO:0000259" key="2">
    <source>
        <dbReference type="PROSITE" id="PS50076"/>
    </source>
</evidence>
<feature type="domain" description="J" evidence="2">
    <location>
        <begin position="4"/>
        <end position="71"/>
    </location>
</feature>
<dbReference type="SUPFAM" id="SSF46565">
    <property type="entry name" value="Chaperone J-domain"/>
    <property type="match status" value="1"/>
</dbReference>
<dbReference type="GO" id="GO:0051087">
    <property type="term" value="F:protein-folding chaperone binding"/>
    <property type="evidence" value="ECO:0007669"/>
    <property type="project" value="TreeGrafter"/>
</dbReference>
<keyword evidence="4" id="KW-1185">Reference proteome</keyword>
<dbReference type="PANTHER" id="PTHR24078:SF175">
    <property type="entry name" value="DNAJ HEAT SHOCK FAMILY PROTEIN"/>
    <property type="match status" value="1"/>
</dbReference>
<dbReference type="FunFam" id="2.60.260.20:FF:000002">
    <property type="entry name" value="Dnaj homolog subfamily b member"/>
    <property type="match status" value="1"/>
</dbReference>
<dbReference type="PANTHER" id="PTHR24078">
    <property type="entry name" value="DNAJ HOMOLOG SUBFAMILY C MEMBER"/>
    <property type="match status" value="1"/>
</dbReference>
<dbReference type="PROSITE" id="PS00636">
    <property type="entry name" value="DNAJ_1"/>
    <property type="match status" value="1"/>
</dbReference>
<reference evidence="3" key="1">
    <citation type="submission" date="2024-03" db="EMBL/GenBank/DDBJ databases">
        <title>WGS assembly of Saponaria officinalis var. Norfolk2.</title>
        <authorList>
            <person name="Jenkins J."/>
            <person name="Shu S."/>
            <person name="Grimwood J."/>
            <person name="Barry K."/>
            <person name="Goodstein D."/>
            <person name="Schmutz J."/>
            <person name="Leebens-Mack J."/>
            <person name="Osbourn A."/>
        </authorList>
    </citation>
    <scope>NUCLEOTIDE SEQUENCE [LARGE SCALE GENOMIC DNA]</scope>
    <source>
        <strain evidence="3">JIC</strain>
    </source>
</reference>
<dbReference type="Proteomes" id="UP001443914">
    <property type="component" value="Unassembled WGS sequence"/>
</dbReference>
<dbReference type="FunFam" id="2.60.260.20:FF:000030">
    <property type="entry name" value="DNAJ heat shock family protein"/>
    <property type="match status" value="1"/>
</dbReference>
<evidence type="ECO:0000256" key="1">
    <source>
        <dbReference type="ARBA" id="ARBA00023186"/>
    </source>
</evidence>
<protein>
    <recommendedName>
        <fullName evidence="2">J domain-containing protein</fullName>
    </recommendedName>
</protein>
<name>A0AAW1HIY1_SAPOF</name>
<dbReference type="InterPro" id="IPR051339">
    <property type="entry name" value="DnaJ_subfamily_B"/>
</dbReference>
<dbReference type="Pfam" id="PF01556">
    <property type="entry name" value="DnaJ_C"/>
    <property type="match status" value="1"/>
</dbReference>
<dbReference type="EMBL" id="JBDFQZ010000011">
    <property type="protein sequence ID" value="KAK9675754.1"/>
    <property type="molecule type" value="Genomic_DNA"/>
</dbReference>
<keyword evidence="1" id="KW-0143">Chaperone</keyword>
<comment type="caution">
    <text evidence="3">The sequence shown here is derived from an EMBL/GenBank/DDBJ whole genome shotgun (WGS) entry which is preliminary data.</text>
</comment>
<dbReference type="AlphaFoldDB" id="A0AAW1HIY1"/>